<protein>
    <submittedName>
        <fullName evidence="1">Uncharacterized protein</fullName>
    </submittedName>
</protein>
<gene>
    <name evidence="1" type="ORF">HPB50_025801</name>
</gene>
<comment type="caution">
    <text evidence="1">The sequence shown here is derived from an EMBL/GenBank/DDBJ whole genome shotgun (WGS) entry which is preliminary data.</text>
</comment>
<name>A0ACB7SR93_HYAAI</name>
<accession>A0ACB7SR93</accession>
<dbReference type="Proteomes" id="UP000821845">
    <property type="component" value="Chromosome 3"/>
</dbReference>
<evidence type="ECO:0000313" key="2">
    <source>
        <dbReference type="Proteomes" id="UP000821845"/>
    </source>
</evidence>
<dbReference type="EMBL" id="CM023483">
    <property type="protein sequence ID" value="KAH6937155.1"/>
    <property type="molecule type" value="Genomic_DNA"/>
</dbReference>
<evidence type="ECO:0000313" key="1">
    <source>
        <dbReference type="EMBL" id="KAH6937155.1"/>
    </source>
</evidence>
<proteinExistence type="predicted"/>
<sequence>MGEVGAFAFLSTPYYQFNRNRRKKRDYKWQKWISAASRVTLEATGRRSFGGAKANAAPKNWSCPHCCWALIVPVDRPSGARRYDRPAKQRREQQESVQAAQQQRKTPSSEKPLPKPSLRDVGAIAPTTPRTQKRPAPAGRRLVTRSDSGKGRELRPPRRPWPQRRDAEIGIFKMMDRDLFRGKSARTRQALGMRYMRFTMEASQEKLRAKFYIELTFEGRHQHMQASVLVEGCITDLRLYM</sequence>
<organism evidence="1 2">
    <name type="scientific">Hyalomma asiaticum</name>
    <name type="common">Tick</name>
    <dbReference type="NCBI Taxonomy" id="266040"/>
    <lineage>
        <taxon>Eukaryota</taxon>
        <taxon>Metazoa</taxon>
        <taxon>Ecdysozoa</taxon>
        <taxon>Arthropoda</taxon>
        <taxon>Chelicerata</taxon>
        <taxon>Arachnida</taxon>
        <taxon>Acari</taxon>
        <taxon>Parasitiformes</taxon>
        <taxon>Ixodida</taxon>
        <taxon>Ixodoidea</taxon>
        <taxon>Ixodidae</taxon>
        <taxon>Hyalomminae</taxon>
        <taxon>Hyalomma</taxon>
    </lineage>
</organism>
<keyword evidence="2" id="KW-1185">Reference proteome</keyword>
<reference evidence="1" key="1">
    <citation type="submission" date="2020-05" db="EMBL/GenBank/DDBJ databases">
        <title>Large-scale comparative analyses of tick genomes elucidate their genetic diversity and vector capacities.</title>
        <authorList>
            <person name="Jia N."/>
            <person name="Wang J."/>
            <person name="Shi W."/>
            <person name="Du L."/>
            <person name="Sun Y."/>
            <person name="Zhan W."/>
            <person name="Jiang J."/>
            <person name="Wang Q."/>
            <person name="Zhang B."/>
            <person name="Ji P."/>
            <person name="Sakyi L.B."/>
            <person name="Cui X."/>
            <person name="Yuan T."/>
            <person name="Jiang B."/>
            <person name="Yang W."/>
            <person name="Lam T.T.-Y."/>
            <person name="Chang Q."/>
            <person name="Ding S."/>
            <person name="Wang X."/>
            <person name="Zhu J."/>
            <person name="Ruan X."/>
            <person name="Zhao L."/>
            <person name="Wei J."/>
            <person name="Que T."/>
            <person name="Du C."/>
            <person name="Cheng J."/>
            <person name="Dai P."/>
            <person name="Han X."/>
            <person name="Huang E."/>
            <person name="Gao Y."/>
            <person name="Liu J."/>
            <person name="Shao H."/>
            <person name="Ye R."/>
            <person name="Li L."/>
            <person name="Wei W."/>
            <person name="Wang X."/>
            <person name="Wang C."/>
            <person name="Yang T."/>
            <person name="Huo Q."/>
            <person name="Li W."/>
            <person name="Guo W."/>
            <person name="Chen H."/>
            <person name="Zhou L."/>
            <person name="Ni X."/>
            <person name="Tian J."/>
            <person name="Zhou Y."/>
            <person name="Sheng Y."/>
            <person name="Liu T."/>
            <person name="Pan Y."/>
            <person name="Xia L."/>
            <person name="Li J."/>
            <person name="Zhao F."/>
            <person name="Cao W."/>
        </authorList>
    </citation>
    <scope>NUCLEOTIDE SEQUENCE</scope>
    <source>
        <strain evidence="1">Hyas-2018</strain>
    </source>
</reference>